<comment type="caution">
    <text evidence="11">The sequence shown here is derived from an EMBL/GenBank/DDBJ whole genome shotgun (WGS) entry which is preliminary data.</text>
</comment>
<sequence length="246" mass="28512">MQDTDEWFRSLYIKCDFKLVLSSGMSFIVPLLKEVEPHVSSLISCFSAITSEIFSSTAFRQLSQMFFAIFFFHSSEYLLAAFFHGKNSVTLESLLISKNYVLAMVGSLIEYLVEVYFFPEMKEHWVTSNTGLALVVVGEIMRKLAIITAGRSFTHLIKRYHEEDHILVTNGVYKYIRHPSYCGFLIWSVGTQIMLCNPLCTLGFAVVVWRFFQLRIKYEEFFLRQSFGSDYVEYARQTFSGIPFVK</sequence>
<evidence type="ECO:0000313" key="11">
    <source>
        <dbReference type="EMBL" id="KAH6827234.1"/>
    </source>
</evidence>
<evidence type="ECO:0000256" key="2">
    <source>
        <dbReference type="ARBA" id="ARBA00009140"/>
    </source>
</evidence>
<comment type="caution">
    <text evidence="10">Lacks conserved residue(s) required for the propagation of feature annotation.</text>
</comment>
<keyword evidence="9 10" id="KW-0472">Membrane</keyword>
<comment type="similarity">
    <text evidence="2 10">Belongs to the class VI-like SAM-binding methyltransferase superfamily. Isoprenylcysteine carboxyl methyltransferase family.</text>
</comment>
<evidence type="ECO:0000256" key="6">
    <source>
        <dbReference type="ARBA" id="ARBA00022691"/>
    </source>
</evidence>
<dbReference type="Gene3D" id="1.20.120.1630">
    <property type="match status" value="1"/>
</dbReference>
<evidence type="ECO:0000256" key="9">
    <source>
        <dbReference type="ARBA" id="ARBA00023136"/>
    </source>
</evidence>
<dbReference type="PANTHER" id="PTHR12714:SF9">
    <property type="entry name" value="PROTEIN-S-ISOPRENYLCYSTEINE O-METHYLTRANSFERASE"/>
    <property type="match status" value="1"/>
</dbReference>
<keyword evidence="5" id="KW-0808">Transferase</keyword>
<name>A0AAD4J4X5_PERFH</name>
<dbReference type="GO" id="GO:0005789">
    <property type="term" value="C:endoplasmic reticulum membrane"/>
    <property type="evidence" value="ECO:0007669"/>
    <property type="project" value="UniProtKB-SubCell"/>
</dbReference>
<evidence type="ECO:0000313" key="12">
    <source>
        <dbReference type="Proteomes" id="UP001190926"/>
    </source>
</evidence>
<dbReference type="PANTHER" id="PTHR12714">
    <property type="entry name" value="PROTEIN-S ISOPRENYLCYSTEINE O-METHYLTRANSFERASE"/>
    <property type="match status" value="1"/>
</dbReference>
<evidence type="ECO:0000256" key="1">
    <source>
        <dbReference type="ARBA" id="ARBA00004141"/>
    </source>
</evidence>
<keyword evidence="8 10" id="KW-1133">Transmembrane helix</keyword>
<organism evidence="11 12">
    <name type="scientific">Perilla frutescens var. hirtella</name>
    <name type="common">Perilla citriodora</name>
    <name type="synonym">Perilla setoyensis</name>
    <dbReference type="NCBI Taxonomy" id="608512"/>
    <lineage>
        <taxon>Eukaryota</taxon>
        <taxon>Viridiplantae</taxon>
        <taxon>Streptophyta</taxon>
        <taxon>Embryophyta</taxon>
        <taxon>Tracheophyta</taxon>
        <taxon>Spermatophyta</taxon>
        <taxon>Magnoliopsida</taxon>
        <taxon>eudicotyledons</taxon>
        <taxon>Gunneridae</taxon>
        <taxon>Pentapetalae</taxon>
        <taxon>asterids</taxon>
        <taxon>lamiids</taxon>
        <taxon>Lamiales</taxon>
        <taxon>Lamiaceae</taxon>
        <taxon>Nepetoideae</taxon>
        <taxon>Elsholtzieae</taxon>
        <taxon>Perilla</taxon>
    </lineage>
</organism>
<accession>A0AAD4J4X5</accession>
<evidence type="ECO:0000256" key="8">
    <source>
        <dbReference type="ARBA" id="ARBA00022989"/>
    </source>
</evidence>
<keyword evidence="4 10" id="KW-0489">Methyltransferase</keyword>
<dbReference type="EMBL" id="SDAM02000150">
    <property type="protein sequence ID" value="KAH6827234.1"/>
    <property type="molecule type" value="Genomic_DNA"/>
</dbReference>
<dbReference type="GO" id="GO:0032259">
    <property type="term" value="P:methylation"/>
    <property type="evidence" value="ECO:0007669"/>
    <property type="project" value="UniProtKB-KW"/>
</dbReference>
<comment type="catalytic activity">
    <reaction evidence="10">
        <text>[protein]-C-terminal S-[(2E,6E)-farnesyl]-L-cysteine + S-adenosyl-L-methionine = [protein]-C-terminal S-[(2E,6E)-farnesyl]-L-cysteine methyl ester + S-adenosyl-L-homocysteine</text>
        <dbReference type="Rhea" id="RHEA:21672"/>
        <dbReference type="Rhea" id="RHEA-COMP:12125"/>
        <dbReference type="Rhea" id="RHEA-COMP:12126"/>
        <dbReference type="ChEBI" id="CHEBI:57856"/>
        <dbReference type="ChEBI" id="CHEBI:59789"/>
        <dbReference type="ChEBI" id="CHEBI:90510"/>
        <dbReference type="ChEBI" id="CHEBI:90511"/>
        <dbReference type="EC" id="2.1.1.100"/>
    </reaction>
</comment>
<comment type="cofactor">
    <cofactor evidence="10">
        <name>Zn(2+)</name>
        <dbReference type="ChEBI" id="CHEBI:29105"/>
    </cofactor>
    <text evidence="10">Divalent metal cations. Probably Zn(2+).</text>
</comment>
<dbReference type="InterPro" id="IPR025770">
    <property type="entry name" value="PPMT_MeTrfase"/>
</dbReference>
<evidence type="ECO:0000256" key="3">
    <source>
        <dbReference type="ARBA" id="ARBA00012151"/>
    </source>
</evidence>
<keyword evidence="12" id="KW-1185">Reference proteome</keyword>
<keyword evidence="10" id="KW-0256">Endoplasmic reticulum</keyword>
<dbReference type="Pfam" id="PF04140">
    <property type="entry name" value="ICMT"/>
    <property type="match status" value="1"/>
</dbReference>
<dbReference type="GO" id="GO:0004671">
    <property type="term" value="F:protein C-terminal S-isoprenylcysteine carboxyl O-methyltransferase activity"/>
    <property type="evidence" value="ECO:0007669"/>
    <property type="project" value="UniProtKB-EC"/>
</dbReference>
<evidence type="ECO:0000256" key="7">
    <source>
        <dbReference type="ARBA" id="ARBA00022692"/>
    </source>
</evidence>
<dbReference type="EC" id="2.1.1.100" evidence="3 10"/>
<evidence type="ECO:0000256" key="10">
    <source>
        <dbReference type="RuleBase" id="RU362022"/>
    </source>
</evidence>
<keyword evidence="6 10" id="KW-0949">S-adenosyl-L-methionine</keyword>
<dbReference type="PROSITE" id="PS51564">
    <property type="entry name" value="SAM_ICMT"/>
    <property type="match status" value="1"/>
</dbReference>
<dbReference type="InterPro" id="IPR007269">
    <property type="entry name" value="ICMT_MeTrfase"/>
</dbReference>
<comment type="subcellular location">
    <subcellularLocation>
        <location evidence="10">Endoplasmic reticulum membrane</location>
        <topology evidence="10">Multi-pass membrane protein</topology>
    </subcellularLocation>
    <subcellularLocation>
        <location evidence="1">Membrane</location>
        <topology evidence="1">Multi-pass membrane protein</topology>
    </subcellularLocation>
</comment>
<dbReference type="Proteomes" id="UP001190926">
    <property type="component" value="Unassembled WGS sequence"/>
</dbReference>
<gene>
    <name evidence="11" type="ORF">C2S53_000754</name>
</gene>
<proteinExistence type="inferred from homology"/>
<dbReference type="AlphaFoldDB" id="A0AAD4J4X5"/>
<feature type="transmembrane region" description="Helical" evidence="10">
    <location>
        <begin position="100"/>
        <end position="118"/>
    </location>
</feature>
<evidence type="ECO:0000256" key="4">
    <source>
        <dbReference type="ARBA" id="ARBA00022603"/>
    </source>
</evidence>
<protein>
    <recommendedName>
        <fullName evidence="3 10">Protein-S-isoprenylcysteine O-methyltransferase</fullName>
        <ecNumber evidence="3 10">2.1.1.100</ecNumber>
    </recommendedName>
</protein>
<reference evidence="11 12" key="1">
    <citation type="journal article" date="2021" name="Nat. Commun.">
        <title>Incipient diploidization of the medicinal plant Perilla within 10,000 years.</title>
        <authorList>
            <person name="Zhang Y."/>
            <person name="Shen Q."/>
            <person name="Leng L."/>
            <person name="Zhang D."/>
            <person name="Chen S."/>
            <person name="Shi Y."/>
            <person name="Ning Z."/>
            <person name="Chen S."/>
        </authorList>
    </citation>
    <scope>NUCLEOTIDE SEQUENCE [LARGE SCALE GENOMIC DNA]</scope>
    <source>
        <strain evidence="12">cv. PC099</strain>
    </source>
</reference>
<feature type="transmembrane region" description="Helical" evidence="10">
    <location>
        <begin position="184"/>
        <end position="212"/>
    </location>
</feature>
<keyword evidence="7 10" id="KW-0812">Transmembrane</keyword>
<evidence type="ECO:0000256" key="5">
    <source>
        <dbReference type="ARBA" id="ARBA00022679"/>
    </source>
</evidence>
<feature type="transmembrane region" description="Helical" evidence="10">
    <location>
        <begin position="66"/>
        <end position="85"/>
    </location>
</feature>